<dbReference type="KEGG" id="pgin:FRZ67_12815"/>
<dbReference type="InterPro" id="IPR040807">
    <property type="entry name" value="DUF5522"/>
</dbReference>
<organism evidence="1 2">
    <name type="scientific">Panacibacter ginsenosidivorans</name>
    <dbReference type="NCBI Taxonomy" id="1813871"/>
    <lineage>
        <taxon>Bacteria</taxon>
        <taxon>Pseudomonadati</taxon>
        <taxon>Bacteroidota</taxon>
        <taxon>Chitinophagia</taxon>
        <taxon>Chitinophagales</taxon>
        <taxon>Chitinophagaceae</taxon>
        <taxon>Panacibacter</taxon>
    </lineage>
</organism>
<dbReference type="Proteomes" id="UP000321533">
    <property type="component" value="Chromosome"/>
</dbReference>
<dbReference type="Pfam" id="PF17653">
    <property type="entry name" value="DUF5522"/>
    <property type="match status" value="1"/>
</dbReference>
<protein>
    <submittedName>
        <fullName evidence="1">Uncharacterized protein</fullName>
    </submittedName>
</protein>
<evidence type="ECO:0000313" key="1">
    <source>
        <dbReference type="EMBL" id="QEC70224.1"/>
    </source>
</evidence>
<name>A0A5B8VFF2_9BACT</name>
<dbReference type="AlphaFoldDB" id="A0A5B8VFF2"/>
<dbReference type="EMBL" id="CP042435">
    <property type="protein sequence ID" value="QEC70224.1"/>
    <property type="molecule type" value="Genomic_DNA"/>
</dbReference>
<dbReference type="OrthoDB" id="9800168at2"/>
<accession>A0A5B8VFF2</accession>
<keyword evidence="2" id="KW-1185">Reference proteome</keyword>
<proteinExistence type="predicted"/>
<reference evidence="1 2" key="1">
    <citation type="journal article" date="2016" name="Int. J. Syst. Evol. Microbiol.">
        <title>Panacibacter ginsenosidivorans gen. nov., sp. nov., with ginsenoside converting activity isolated from soil of a ginseng field.</title>
        <authorList>
            <person name="Siddiqi M.Z."/>
            <person name="Muhammad Shafi S."/>
            <person name="Choi K.D."/>
            <person name="Im W.T."/>
        </authorList>
    </citation>
    <scope>NUCLEOTIDE SEQUENCE [LARGE SCALE GENOMIC DNA]</scope>
    <source>
        <strain evidence="1 2">Gsoil1550</strain>
    </source>
</reference>
<sequence length="66" mass="7625">MIEQTHYYFNEAGLMVFTSAYHLERGYCCGNGCLHCPYNFEAVPEPQKTYLLQQRKNNAIAKDSSE</sequence>
<evidence type="ECO:0000313" key="2">
    <source>
        <dbReference type="Proteomes" id="UP000321533"/>
    </source>
</evidence>
<gene>
    <name evidence="1" type="ORF">FRZ67_12815</name>
</gene>